<keyword evidence="2" id="KW-0813">Transport</keyword>
<dbReference type="PROSITE" id="PS00198">
    <property type="entry name" value="4FE4S_FER_1"/>
    <property type="match status" value="1"/>
</dbReference>
<reference evidence="9 10" key="1">
    <citation type="submission" date="2020-08" db="EMBL/GenBank/DDBJ databases">
        <title>Bridging the membrane lipid divide: bacteria of the FCB group superphylum have the potential to synthesize archaeal ether lipids.</title>
        <authorList>
            <person name="Villanueva L."/>
            <person name="Von Meijenfeldt F.A.B."/>
            <person name="Westbye A.B."/>
            <person name="Yadav S."/>
            <person name="Hopmans E.C."/>
            <person name="Dutilh B.E."/>
            <person name="Sinninghe Damste J.S."/>
        </authorList>
    </citation>
    <scope>NUCLEOTIDE SEQUENCE [LARGE SCALE GENOMIC DNA]</scope>
    <source>
        <strain evidence="9">NIOZ-UU27</strain>
    </source>
</reference>
<dbReference type="InterPro" id="IPR000813">
    <property type="entry name" value="7Fe_ferredoxin"/>
</dbReference>
<feature type="domain" description="4Fe-4S ferredoxin-type" evidence="8">
    <location>
        <begin position="9"/>
        <end position="38"/>
    </location>
</feature>
<dbReference type="InterPro" id="IPR050954">
    <property type="entry name" value="ET_IronSulfur_Cluster-Binding"/>
</dbReference>
<dbReference type="CDD" id="cd10551">
    <property type="entry name" value="PsrB"/>
    <property type="match status" value="1"/>
</dbReference>
<dbReference type="Pfam" id="PF13247">
    <property type="entry name" value="Fer4_11"/>
    <property type="match status" value="1"/>
</dbReference>
<dbReference type="Proteomes" id="UP000650524">
    <property type="component" value="Unassembled WGS sequence"/>
</dbReference>
<dbReference type="GO" id="GO:0046872">
    <property type="term" value="F:metal ion binding"/>
    <property type="evidence" value="ECO:0007669"/>
    <property type="project" value="UniProtKB-KW"/>
</dbReference>
<dbReference type="InterPro" id="IPR017896">
    <property type="entry name" value="4Fe4S_Fe-S-bd"/>
</dbReference>
<accession>A0A8J6MZ69</accession>
<dbReference type="AlphaFoldDB" id="A0A8J6MZ69"/>
<evidence type="ECO:0000313" key="10">
    <source>
        <dbReference type="Proteomes" id="UP000650524"/>
    </source>
</evidence>
<keyword evidence="6" id="KW-0408">Iron</keyword>
<dbReference type="Gene3D" id="3.30.70.20">
    <property type="match status" value="2"/>
</dbReference>
<protein>
    <submittedName>
        <fullName evidence="9">4Fe-4S dicluster domain-containing protein</fullName>
    </submittedName>
</protein>
<name>A0A8J6MZ69_9DELT</name>
<dbReference type="PRINTS" id="PR00354">
    <property type="entry name" value="7FE8SFRDOXIN"/>
</dbReference>
<evidence type="ECO:0000256" key="2">
    <source>
        <dbReference type="ARBA" id="ARBA00022448"/>
    </source>
</evidence>
<evidence type="ECO:0000313" key="9">
    <source>
        <dbReference type="EMBL" id="MBC8176671.1"/>
    </source>
</evidence>
<evidence type="ECO:0000259" key="8">
    <source>
        <dbReference type="PROSITE" id="PS51379"/>
    </source>
</evidence>
<evidence type="ECO:0000256" key="1">
    <source>
        <dbReference type="ARBA" id="ARBA00001966"/>
    </source>
</evidence>
<evidence type="ECO:0000256" key="7">
    <source>
        <dbReference type="ARBA" id="ARBA00023014"/>
    </source>
</evidence>
<keyword evidence="7" id="KW-0411">Iron-sulfur</keyword>
<dbReference type="PANTHER" id="PTHR43177:SF3">
    <property type="entry name" value="PROTEIN NRFC HOMOLOG"/>
    <property type="match status" value="1"/>
</dbReference>
<keyword evidence="5" id="KW-0249">Electron transport</keyword>
<dbReference type="InterPro" id="IPR017900">
    <property type="entry name" value="4Fe4S_Fe_S_CS"/>
</dbReference>
<dbReference type="PROSITE" id="PS51379">
    <property type="entry name" value="4FE4S_FER_2"/>
    <property type="match status" value="3"/>
</dbReference>
<evidence type="ECO:0000256" key="6">
    <source>
        <dbReference type="ARBA" id="ARBA00023004"/>
    </source>
</evidence>
<dbReference type="SUPFAM" id="SSF54862">
    <property type="entry name" value="4Fe-4S ferredoxins"/>
    <property type="match status" value="1"/>
</dbReference>
<dbReference type="GO" id="GO:0051539">
    <property type="term" value="F:4 iron, 4 sulfur cluster binding"/>
    <property type="evidence" value="ECO:0007669"/>
    <property type="project" value="UniProtKB-KW"/>
</dbReference>
<proteinExistence type="predicted"/>
<keyword evidence="3" id="KW-0004">4Fe-4S</keyword>
<feature type="domain" description="4Fe-4S ferredoxin-type" evidence="8">
    <location>
        <begin position="52"/>
        <end position="83"/>
    </location>
</feature>
<comment type="caution">
    <text evidence="9">The sequence shown here is derived from an EMBL/GenBank/DDBJ whole genome shotgun (WGS) entry which is preliminary data.</text>
</comment>
<comment type="cofactor">
    <cofactor evidence="1">
        <name>[4Fe-4S] cluster</name>
        <dbReference type="ChEBI" id="CHEBI:49883"/>
    </cofactor>
</comment>
<dbReference type="EMBL" id="JACNJD010000153">
    <property type="protein sequence ID" value="MBC8176671.1"/>
    <property type="molecule type" value="Genomic_DNA"/>
</dbReference>
<evidence type="ECO:0000256" key="5">
    <source>
        <dbReference type="ARBA" id="ARBA00022982"/>
    </source>
</evidence>
<dbReference type="GO" id="GO:0009055">
    <property type="term" value="F:electron transfer activity"/>
    <property type="evidence" value="ECO:0007669"/>
    <property type="project" value="InterPro"/>
</dbReference>
<gene>
    <name evidence="9" type="ORF">H8E19_04630</name>
</gene>
<keyword evidence="4" id="KW-0479">Metal-binding</keyword>
<evidence type="ECO:0000256" key="3">
    <source>
        <dbReference type="ARBA" id="ARBA00022485"/>
    </source>
</evidence>
<evidence type="ECO:0000256" key="4">
    <source>
        <dbReference type="ARBA" id="ARBA00022723"/>
    </source>
</evidence>
<sequence length="211" mass="23521">MNQTGKKKYAMVIDTSKCYDCKACMIACKVENNVPNDFWRNWVKHTGRISGMRTQFQPGGCMQCDAPSCVEACPVGATYKGKDGLVEINPSRCIGCGNCVTACPYDARYLDPLKHIADKCDFCWHRLLRGEEPACVATCPTKARVFGDLNDPRSRVSELAEREKLVRVVCPSINTEPNIYYFAGTEPLNWPVVPTLPGNVHMPPGFWKYSG</sequence>
<dbReference type="PANTHER" id="PTHR43177">
    <property type="entry name" value="PROTEIN NRFC"/>
    <property type="match status" value="1"/>
</dbReference>
<organism evidence="9 10">
    <name type="scientific">Candidatus Desulfacyla euxinica</name>
    <dbReference type="NCBI Taxonomy" id="2841693"/>
    <lineage>
        <taxon>Bacteria</taxon>
        <taxon>Deltaproteobacteria</taxon>
        <taxon>Candidatus Desulfacyla</taxon>
    </lineage>
</organism>
<feature type="domain" description="4Fe-4S ferredoxin-type" evidence="8">
    <location>
        <begin position="84"/>
        <end position="113"/>
    </location>
</feature>